<evidence type="ECO:0000259" key="1">
    <source>
        <dbReference type="PROSITE" id="PS50042"/>
    </source>
</evidence>
<dbReference type="GO" id="GO:0016301">
    <property type="term" value="F:kinase activity"/>
    <property type="evidence" value="ECO:0007669"/>
    <property type="project" value="UniProtKB-KW"/>
</dbReference>
<organism evidence="2 3">
    <name type="scientific">Olivibacter domesticus</name>
    <name type="common">Pseudosphingobacterium domesticum</name>
    <dbReference type="NCBI Taxonomy" id="407022"/>
    <lineage>
        <taxon>Bacteria</taxon>
        <taxon>Pseudomonadati</taxon>
        <taxon>Bacteroidota</taxon>
        <taxon>Sphingobacteriia</taxon>
        <taxon>Sphingobacteriales</taxon>
        <taxon>Sphingobacteriaceae</taxon>
        <taxon>Olivibacter</taxon>
    </lineage>
</organism>
<keyword evidence="2" id="KW-0808">Transferase</keyword>
<dbReference type="Proteomes" id="UP000199421">
    <property type="component" value="Unassembled WGS sequence"/>
</dbReference>
<dbReference type="CDD" id="cd00038">
    <property type="entry name" value="CAP_ED"/>
    <property type="match status" value="1"/>
</dbReference>
<proteinExistence type="predicted"/>
<dbReference type="InterPro" id="IPR000595">
    <property type="entry name" value="cNMP-bd_dom"/>
</dbReference>
<protein>
    <submittedName>
        <fullName evidence="2">cAMP-binding domain of CRP or a regulatory subunit of cAMP-dependent protein kinases</fullName>
    </submittedName>
</protein>
<dbReference type="Pfam" id="PF00027">
    <property type="entry name" value="cNMP_binding"/>
    <property type="match status" value="1"/>
</dbReference>
<keyword evidence="2" id="KW-0418">Kinase</keyword>
<reference evidence="3" key="1">
    <citation type="submission" date="2016-10" db="EMBL/GenBank/DDBJ databases">
        <authorList>
            <person name="Varghese N."/>
            <person name="Submissions S."/>
        </authorList>
    </citation>
    <scope>NUCLEOTIDE SEQUENCE [LARGE SCALE GENOMIC DNA]</scope>
    <source>
        <strain evidence="3">DSM 18733</strain>
    </source>
</reference>
<keyword evidence="3" id="KW-1185">Reference proteome</keyword>
<name>A0A1H7KUZ6_OLID1</name>
<dbReference type="PROSITE" id="PS50042">
    <property type="entry name" value="CNMP_BINDING_3"/>
    <property type="match status" value="1"/>
</dbReference>
<evidence type="ECO:0000313" key="2">
    <source>
        <dbReference type="EMBL" id="SEK90384.1"/>
    </source>
</evidence>
<dbReference type="SUPFAM" id="SSF51206">
    <property type="entry name" value="cAMP-binding domain-like"/>
    <property type="match status" value="1"/>
</dbReference>
<dbReference type="EMBL" id="FOAF01000001">
    <property type="protein sequence ID" value="SEK90384.1"/>
    <property type="molecule type" value="Genomic_DNA"/>
</dbReference>
<gene>
    <name evidence="2" type="ORF">SAMN05661044_01467</name>
</gene>
<dbReference type="STRING" id="407022.SAMN05661044_01467"/>
<dbReference type="InterPro" id="IPR014710">
    <property type="entry name" value="RmlC-like_jellyroll"/>
</dbReference>
<dbReference type="OrthoDB" id="1092431at2"/>
<dbReference type="Gene3D" id="2.60.120.10">
    <property type="entry name" value="Jelly Rolls"/>
    <property type="match status" value="1"/>
</dbReference>
<feature type="domain" description="Cyclic nucleotide-binding" evidence="1">
    <location>
        <begin position="23"/>
        <end position="122"/>
    </location>
</feature>
<evidence type="ECO:0000313" key="3">
    <source>
        <dbReference type="Proteomes" id="UP000199421"/>
    </source>
</evidence>
<dbReference type="InterPro" id="IPR018490">
    <property type="entry name" value="cNMP-bd_dom_sf"/>
</dbReference>
<dbReference type="AlphaFoldDB" id="A0A1H7KUZ6"/>
<accession>A0A1H7KUZ6</accession>
<sequence>MSLHEPSFEVLFSYIESRSSLLLDDNDRALIKQAFKQKHLRKRQYLLQEGDICKYMAFVVKGAGRMYTINKNGQEHTIRFAIESWWLGDEESFRLGTPLIYTIEMTEDAEVLLITKDDLDQLYDQVLAITHMTRKIDQKRAIATQKRLQDAISLEAEQRYLRLEETYPQIVRRFPQAMVASYLGISAETLSRVRKKLLQK</sequence>
<dbReference type="RefSeq" id="WP_093321102.1">
    <property type="nucleotide sequence ID" value="NZ_FOAF01000001.1"/>
</dbReference>
<dbReference type="SMART" id="SM00100">
    <property type="entry name" value="cNMP"/>
    <property type="match status" value="1"/>
</dbReference>